<sequence>MKILLMTYSVILNGLLGFVWIIFISKLLEVFNASGKSFWMGFFITIATLLFLDITTRVFESFDKDKRHPVRVAGYVSFGIVVLVSIVIIKTS</sequence>
<keyword evidence="1" id="KW-0812">Transmembrane</keyword>
<organism evidence="2 3">
    <name type="scientific">Lederbergia citri</name>
    <dbReference type="NCBI Taxonomy" id="2833580"/>
    <lineage>
        <taxon>Bacteria</taxon>
        <taxon>Bacillati</taxon>
        <taxon>Bacillota</taxon>
        <taxon>Bacilli</taxon>
        <taxon>Bacillales</taxon>
        <taxon>Bacillaceae</taxon>
        <taxon>Lederbergia</taxon>
    </lineage>
</organism>
<gene>
    <name evidence="2" type="ORF">KHA97_00385</name>
</gene>
<dbReference type="AlphaFoldDB" id="A0A942TBL1"/>
<feature type="transmembrane region" description="Helical" evidence="1">
    <location>
        <begin position="72"/>
        <end position="89"/>
    </location>
</feature>
<keyword evidence="1" id="KW-1133">Transmembrane helix</keyword>
<protein>
    <submittedName>
        <fullName evidence="2">Uncharacterized protein</fullName>
    </submittedName>
</protein>
<comment type="caution">
    <text evidence="2">The sequence shown here is derived from an EMBL/GenBank/DDBJ whole genome shotgun (WGS) entry which is preliminary data.</text>
</comment>
<keyword evidence="1" id="KW-0472">Membrane</keyword>
<evidence type="ECO:0000313" key="3">
    <source>
        <dbReference type="Proteomes" id="UP000681414"/>
    </source>
</evidence>
<evidence type="ECO:0000313" key="2">
    <source>
        <dbReference type="EMBL" id="MBS4193524.1"/>
    </source>
</evidence>
<feature type="transmembrane region" description="Helical" evidence="1">
    <location>
        <begin position="7"/>
        <end position="25"/>
    </location>
</feature>
<name>A0A942TBL1_9BACI</name>
<keyword evidence="3" id="KW-1185">Reference proteome</keyword>
<dbReference type="RefSeq" id="WP_213122826.1">
    <property type="nucleotide sequence ID" value="NZ_JAGYPG010000001.1"/>
</dbReference>
<feature type="transmembrane region" description="Helical" evidence="1">
    <location>
        <begin position="37"/>
        <end position="60"/>
    </location>
</feature>
<proteinExistence type="predicted"/>
<dbReference type="Proteomes" id="UP000681414">
    <property type="component" value="Unassembled WGS sequence"/>
</dbReference>
<accession>A0A942TBL1</accession>
<reference evidence="2 3" key="1">
    <citation type="submission" date="2021-05" db="EMBL/GenBank/DDBJ databases">
        <title>Novel Bacillus species.</title>
        <authorList>
            <person name="Liu G."/>
        </authorList>
    </citation>
    <scope>NUCLEOTIDE SEQUENCE [LARGE SCALE GENOMIC DNA]</scope>
    <source>
        <strain evidence="3">FJAT-49780</strain>
    </source>
</reference>
<dbReference type="EMBL" id="JAGYPG010000001">
    <property type="protein sequence ID" value="MBS4193524.1"/>
    <property type="molecule type" value="Genomic_DNA"/>
</dbReference>
<evidence type="ECO:0000256" key="1">
    <source>
        <dbReference type="SAM" id="Phobius"/>
    </source>
</evidence>